<feature type="transmembrane region" description="Helical" evidence="1">
    <location>
        <begin position="134"/>
        <end position="155"/>
    </location>
</feature>
<keyword evidence="1" id="KW-1133">Transmembrane helix</keyword>
<evidence type="ECO:0000256" key="1">
    <source>
        <dbReference type="SAM" id="Phobius"/>
    </source>
</evidence>
<protein>
    <submittedName>
        <fullName evidence="2">Uncharacterized protein</fullName>
    </submittedName>
</protein>
<keyword evidence="1" id="KW-0812">Transmembrane</keyword>
<gene>
    <name evidence="2" type="ORF">EZS28_048835</name>
</gene>
<sequence length="156" mass="17306">TQFLRFGIVDEQLQFEDTIFRPMDSIKVAYSETFPEKLEAYNPVHSDPQGEQQCTTDTLPTPDGCFCTKDKNPTGCTCPEDLTDIPKESCPCSVTVDEHDKDTRKDGICKCPSKGSDEYDTDPRTKKGLACSSGVVRTTLSMIVMILIVPALILFL</sequence>
<organism evidence="2 3">
    <name type="scientific">Streblomastix strix</name>
    <dbReference type="NCBI Taxonomy" id="222440"/>
    <lineage>
        <taxon>Eukaryota</taxon>
        <taxon>Metamonada</taxon>
        <taxon>Preaxostyla</taxon>
        <taxon>Oxymonadida</taxon>
        <taxon>Streblomastigidae</taxon>
        <taxon>Streblomastix</taxon>
    </lineage>
</organism>
<comment type="caution">
    <text evidence="2">The sequence shown here is derived from an EMBL/GenBank/DDBJ whole genome shotgun (WGS) entry which is preliminary data.</text>
</comment>
<proteinExistence type="predicted"/>
<evidence type="ECO:0000313" key="2">
    <source>
        <dbReference type="EMBL" id="KAA6355638.1"/>
    </source>
</evidence>
<name>A0A5J4TBK0_9EUKA</name>
<evidence type="ECO:0000313" key="3">
    <source>
        <dbReference type="Proteomes" id="UP000324800"/>
    </source>
</evidence>
<dbReference type="EMBL" id="SNRW01034293">
    <property type="protein sequence ID" value="KAA6355638.1"/>
    <property type="molecule type" value="Genomic_DNA"/>
</dbReference>
<feature type="non-terminal residue" evidence="2">
    <location>
        <position position="1"/>
    </location>
</feature>
<reference evidence="2 3" key="1">
    <citation type="submission" date="2019-03" db="EMBL/GenBank/DDBJ databases">
        <title>Single cell metagenomics reveals metabolic interactions within the superorganism composed of flagellate Streblomastix strix and complex community of Bacteroidetes bacteria on its surface.</title>
        <authorList>
            <person name="Treitli S.C."/>
            <person name="Kolisko M."/>
            <person name="Husnik F."/>
            <person name="Keeling P."/>
            <person name="Hampl V."/>
        </authorList>
    </citation>
    <scope>NUCLEOTIDE SEQUENCE [LARGE SCALE GENOMIC DNA]</scope>
    <source>
        <strain evidence="2">ST1C</strain>
    </source>
</reference>
<dbReference type="Proteomes" id="UP000324800">
    <property type="component" value="Unassembled WGS sequence"/>
</dbReference>
<accession>A0A5J4TBK0</accession>
<keyword evidence="1" id="KW-0472">Membrane</keyword>
<dbReference type="AlphaFoldDB" id="A0A5J4TBK0"/>